<evidence type="ECO:0000256" key="4">
    <source>
        <dbReference type="ARBA" id="ARBA00022741"/>
    </source>
</evidence>
<evidence type="ECO:0000256" key="9">
    <source>
        <dbReference type="RuleBase" id="RU000644"/>
    </source>
</evidence>
<evidence type="ECO:0000256" key="10">
    <source>
        <dbReference type="SAM" id="MobiDB-lite"/>
    </source>
</evidence>
<dbReference type="InterPro" id="IPR027417">
    <property type="entry name" value="P-loop_NTPase"/>
</dbReference>
<evidence type="ECO:0000256" key="7">
    <source>
        <dbReference type="ARBA" id="ARBA00025162"/>
    </source>
</evidence>
<comment type="similarity">
    <text evidence="1 8 9">Belongs to the TRAFAC class translation factor GTPase superfamily. Classic translation factor GTPase family. IF-2 subfamily.</text>
</comment>
<dbReference type="CDD" id="cd01887">
    <property type="entry name" value="IF2_eIF5B"/>
    <property type="match status" value="1"/>
</dbReference>
<dbReference type="PROSITE" id="PS51722">
    <property type="entry name" value="G_TR_2"/>
    <property type="match status" value="1"/>
</dbReference>
<name>A0A6N7WTG7_9ACTN</name>
<evidence type="ECO:0000256" key="5">
    <source>
        <dbReference type="ARBA" id="ARBA00022917"/>
    </source>
</evidence>
<dbReference type="InterPro" id="IPR009000">
    <property type="entry name" value="Transl_B-barrel_sf"/>
</dbReference>
<dbReference type="InterPro" id="IPR005225">
    <property type="entry name" value="Small_GTP-bd"/>
</dbReference>
<keyword evidence="8" id="KW-0963">Cytoplasm</keyword>
<dbReference type="NCBIfam" id="TIGR00487">
    <property type="entry name" value="IF-2"/>
    <property type="match status" value="1"/>
</dbReference>
<feature type="compositionally biased region" description="Basic and acidic residues" evidence="10">
    <location>
        <begin position="227"/>
        <end position="241"/>
    </location>
</feature>
<dbReference type="Gene3D" id="1.10.10.2480">
    <property type="match status" value="1"/>
</dbReference>
<dbReference type="InterPro" id="IPR015760">
    <property type="entry name" value="TIF_IF2"/>
</dbReference>
<feature type="domain" description="Tr-type G" evidence="11">
    <location>
        <begin position="378"/>
        <end position="547"/>
    </location>
</feature>
<dbReference type="SUPFAM" id="SSF52540">
    <property type="entry name" value="P-loop containing nucleoside triphosphate hydrolases"/>
    <property type="match status" value="1"/>
</dbReference>
<feature type="compositionally biased region" description="Basic and acidic residues" evidence="10">
    <location>
        <begin position="254"/>
        <end position="263"/>
    </location>
</feature>
<dbReference type="FunFam" id="2.40.30.10:FF:000008">
    <property type="entry name" value="Translation initiation factor IF-2"/>
    <property type="match status" value="1"/>
</dbReference>
<dbReference type="GO" id="GO:0003743">
    <property type="term" value="F:translation initiation factor activity"/>
    <property type="evidence" value="ECO:0007669"/>
    <property type="project" value="UniProtKB-UniRule"/>
</dbReference>
<feature type="compositionally biased region" description="Basic and acidic residues" evidence="10">
    <location>
        <begin position="158"/>
        <end position="191"/>
    </location>
</feature>
<proteinExistence type="inferred from homology"/>
<feature type="region of interest" description="Disordered" evidence="10">
    <location>
        <begin position="254"/>
        <end position="283"/>
    </location>
</feature>
<organism evidence="12 13">
    <name type="scientific">Parafannyhessea umbonata</name>
    <dbReference type="NCBI Taxonomy" id="604330"/>
    <lineage>
        <taxon>Bacteria</taxon>
        <taxon>Bacillati</taxon>
        <taxon>Actinomycetota</taxon>
        <taxon>Coriobacteriia</taxon>
        <taxon>Coriobacteriales</taxon>
        <taxon>Atopobiaceae</taxon>
        <taxon>Parafannyhessea</taxon>
    </lineage>
</organism>
<dbReference type="HAMAP" id="MF_00100_B">
    <property type="entry name" value="IF_2_B"/>
    <property type="match status" value="1"/>
</dbReference>
<dbReference type="CDD" id="cd03692">
    <property type="entry name" value="mtIF2_IVc"/>
    <property type="match status" value="1"/>
</dbReference>
<evidence type="ECO:0000256" key="2">
    <source>
        <dbReference type="ARBA" id="ARBA00020675"/>
    </source>
</evidence>
<evidence type="ECO:0000313" key="13">
    <source>
        <dbReference type="Proteomes" id="UP000434342"/>
    </source>
</evidence>
<evidence type="ECO:0000256" key="6">
    <source>
        <dbReference type="ARBA" id="ARBA00023134"/>
    </source>
</evidence>
<dbReference type="InterPro" id="IPR044145">
    <property type="entry name" value="IF2_II"/>
</dbReference>
<comment type="function">
    <text evidence="7 8 9">One of the essential components for the initiation of protein synthesis. Protects formylmethionyl-tRNA from spontaneous hydrolysis and promotes its binding to the 30S ribosomal subunits. Also involved in the hydrolysis of GTP during the formation of the 70S ribosomal complex.</text>
</comment>
<feature type="region of interest" description="G-domain" evidence="8">
    <location>
        <begin position="381"/>
        <end position="529"/>
    </location>
</feature>
<dbReference type="Pfam" id="PF22042">
    <property type="entry name" value="EF-G_D2"/>
    <property type="match status" value="1"/>
</dbReference>
<dbReference type="InterPro" id="IPR023115">
    <property type="entry name" value="TIF_IF2_dom3"/>
</dbReference>
<sequence>MAKTRVHDLAKEYGMTSKEMLGHLAEMKIPAKSPSSTLEDAYVSIVRKKLKPILEARAAEIEAQKRAEAEAKAEKEREEAAKAEKERIAAEKRREKERAEEERRRAAEEAARKKAEEERLAEEKRRKEEEERNRVRDNAPKSIPSFTSLLDQIAQQEEILKEQAEEQAKKKEESRGPRKDRRGEKGAETQHRSSHRPPVAPEDMEGESEHSGKGHGKGGRKGQRRGGQGEDRYSRMAREAEQYNQVLEEAREAVEEATRESTGRRKKRKERRKKQQAEKAEEKRIEEAIANDQDLSQLDTVKVPQGSTVAELADLLGVPANDIIKRLFLLGTPLTVTESMSDDLIELVADDLGREIKIMTKEEENSFSFYDDPKDLKPRPPVVTVMGHVDHGKTSLLDAIRHTGVAAGEAGGITQAIGASQVQINGRTITFIDTPGHETFTAMRARGAKVTDIVILIVAADDGVMPQTIESINHAKAAEVPIIVAVNKIDKPGADPTRVRQELTEYGIIPEEWGGQNMFVDISAKKKLGIDDLLEAVLLEADVLELKANPDTFASGNVLEAKLDRGRGSVATLLVNRGTLRVGDAIVAGMSYGKIRAMIDSRGNNVKEATPSTPVEVLGLQSVPMAGDEFRVFQDEREARSLADERALKARIEEQNKVKHVTLENLFDTMADAEVKELNLIIKADVQGSIEALQDSLDKMDQSEVRINTIHSAVGAITETDVTLADASNAIIIGFGVRPDSKAKAAAERDGVEIRTYSVIYKAIEDIDAARIGMLKPTEQEVQTATIEVRNTFKVPKVGIAAGCMVQDGEVSRDDLCRLVRDGIVVYEGKLASLRRYKDDVKSVKAGFECGIGLENFQDIHVGDVIESYRIEEVARTE</sequence>
<dbReference type="Pfam" id="PF00009">
    <property type="entry name" value="GTP_EFTU"/>
    <property type="match status" value="1"/>
</dbReference>
<evidence type="ECO:0000313" key="12">
    <source>
        <dbReference type="EMBL" id="MST60105.1"/>
    </source>
</evidence>
<dbReference type="PROSITE" id="PS01176">
    <property type="entry name" value="IF2"/>
    <property type="match status" value="1"/>
</dbReference>
<accession>A0A6N7WTG7</accession>
<dbReference type="PANTHER" id="PTHR43381:SF5">
    <property type="entry name" value="TR-TYPE G DOMAIN-CONTAINING PROTEIN"/>
    <property type="match status" value="1"/>
</dbReference>
<feature type="binding site" evidence="8">
    <location>
        <begin position="433"/>
        <end position="437"/>
    </location>
    <ligand>
        <name>GTP</name>
        <dbReference type="ChEBI" id="CHEBI:37565"/>
    </ligand>
</feature>
<dbReference type="InterPro" id="IPR006847">
    <property type="entry name" value="IF2_N"/>
</dbReference>
<dbReference type="InterPro" id="IPR000178">
    <property type="entry name" value="TF_IF2_bacterial-like"/>
</dbReference>
<feature type="compositionally biased region" description="Basic residues" evidence="10">
    <location>
        <begin position="264"/>
        <end position="274"/>
    </location>
</feature>
<feature type="compositionally biased region" description="Basic and acidic residues" evidence="10">
    <location>
        <begin position="67"/>
        <end position="139"/>
    </location>
</feature>
<protein>
    <recommendedName>
        <fullName evidence="2 8">Translation initiation factor IF-2</fullName>
    </recommendedName>
</protein>
<dbReference type="Gene3D" id="2.40.30.10">
    <property type="entry name" value="Translation factors"/>
    <property type="match status" value="2"/>
</dbReference>
<evidence type="ECO:0000256" key="1">
    <source>
        <dbReference type="ARBA" id="ARBA00007733"/>
    </source>
</evidence>
<feature type="region of interest" description="Disordered" evidence="10">
    <location>
        <begin position="67"/>
        <end position="242"/>
    </location>
</feature>
<dbReference type="Pfam" id="PF04760">
    <property type="entry name" value="IF2_N"/>
    <property type="match status" value="2"/>
</dbReference>
<evidence type="ECO:0000259" key="11">
    <source>
        <dbReference type="PROSITE" id="PS51722"/>
    </source>
</evidence>
<dbReference type="FunFam" id="3.40.50.10050:FF:000001">
    <property type="entry name" value="Translation initiation factor IF-2"/>
    <property type="match status" value="1"/>
</dbReference>
<keyword evidence="6 8" id="KW-0342">GTP-binding</keyword>
<dbReference type="GO" id="GO:0005829">
    <property type="term" value="C:cytosol"/>
    <property type="evidence" value="ECO:0007669"/>
    <property type="project" value="TreeGrafter"/>
</dbReference>
<dbReference type="InterPro" id="IPR053905">
    <property type="entry name" value="EF-G-like_DII"/>
</dbReference>
<keyword evidence="3 8" id="KW-0396">Initiation factor</keyword>
<comment type="subcellular location">
    <subcellularLocation>
        <location evidence="8">Cytoplasm</location>
    </subcellularLocation>
</comment>
<dbReference type="InterPro" id="IPR000795">
    <property type="entry name" value="T_Tr_GTP-bd_dom"/>
</dbReference>
<evidence type="ECO:0000256" key="3">
    <source>
        <dbReference type="ARBA" id="ARBA00022540"/>
    </source>
</evidence>
<feature type="binding site" evidence="8">
    <location>
        <begin position="487"/>
        <end position="490"/>
    </location>
    <ligand>
        <name>GTP</name>
        <dbReference type="ChEBI" id="CHEBI:37565"/>
    </ligand>
</feature>
<dbReference type="SUPFAM" id="SSF50447">
    <property type="entry name" value="Translation proteins"/>
    <property type="match status" value="2"/>
</dbReference>
<dbReference type="FunFam" id="3.40.50.300:FF:000019">
    <property type="entry name" value="Translation initiation factor IF-2"/>
    <property type="match status" value="1"/>
</dbReference>
<feature type="binding site" evidence="8">
    <location>
        <begin position="387"/>
        <end position="394"/>
    </location>
    <ligand>
        <name>GTP</name>
        <dbReference type="ChEBI" id="CHEBI:37565"/>
    </ligand>
</feature>
<reference evidence="12 13" key="1">
    <citation type="submission" date="2019-08" db="EMBL/GenBank/DDBJ databases">
        <title>In-depth cultivation of the pig gut microbiome towards novel bacterial diversity and tailored functional studies.</title>
        <authorList>
            <person name="Wylensek D."/>
            <person name="Hitch T.C.A."/>
            <person name="Clavel T."/>
        </authorList>
    </citation>
    <scope>NUCLEOTIDE SEQUENCE [LARGE SCALE GENOMIC DNA]</scope>
    <source>
        <strain evidence="12 13">WB01_CNA04</strain>
    </source>
</reference>
<dbReference type="SUPFAM" id="SSF52156">
    <property type="entry name" value="Initiation factor IF2/eIF5b, domain 3"/>
    <property type="match status" value="1"/>
</dbReference>
<dbReference type="Pfam" id="PF11987">
    <property type="entry name" value="IF-2"/>
    <property type="match status" value="1"/>
</dbReference>
<dbReference type="EMBL" id="VUND01000001">
    <property type="protein sequence ID" value="MST60105.1"/>
    <property type="molecule type" value="Genomic_DNA"/>
</dbReference>
<feature type="compositionally biased region" description="Basic residues" evidence="10">
    <location>
        <begin position="213"/>
        <end position="224"/>
    </location>
</feature>
<dbReference type="GO" id="GO:0003924">
    <property type="term" value="F:GTPase activity"/>
    <property type="evidence" value="ECO:0007669"/>
    <property type="project" value="UniProtKB-UniRule"/>
</dbReference>
<dbReference type="AlphaFoldDB" id="A0A6N7WTG7"/>
<evidence type="ECO:0000256" key="8">
    <source>
        <dbReference type="HAMAP-Rule" id="MF_00100"/>
    </source>
</evidence>
<gene>
    <name evidence="8 12" type="primary">infB</name>
    <name evidence="12" type="ORF">FYJ69_04155</name>
</gene>
<dbReference type="GO" id="GO:0005525">
    <property type="term" value="F:GTP binding"/>
    <property type="evidence" value="ECO:0007669"/>
    <property type="project" value="UniProtKB-KW"/>
</dbReference>
<comment type="caution">
    <text evidence="12">The sequence shown here is derived from an EMBL/GenBank/DDBJ whole genome shotgun (WGS) entry which is preliminary data.</text>
</comment>
<dbReference type="PANTHER" id="PTHR43381">
    <property type="entry name" value="TRANSLATION INITIATION FACTOR IF-2-RELATED"/>
    <property type="match status" value="1"/>
</dbReference>
<dbReference type="FunFam" id="2.40.30.10:FF:000007">
    <property type="entry name" value="Translation initiation factor IF-2"/>
    <property type="match status" value="1"/>
</dbReference>
<dbReference type="Gene3D" id="3.40.50.300">
    <property type="entry name" value="P-loop containing nucleotide triphosphate hydrolases"/>
    <property type="match status" value="1"/>
</dbReference>
<keyword evidence="5 8" id="KW-0648">Protein biosynthesis</keyword>
<dbReference type="InterPro" id="IPR036925">
    <property type="entry name" value="TIF_IF2_dom3_sf"/>
</dbReference>
<dbReference type="CDD" id="cd03702">
    <property type="entry name" value="IF2_mtIF2_II"/>
    <property type="match status" value="1"/>
</dbReference>
<dbReference type="Proteomes" id="UP000434342">
    <property type="component" value="Unassembled WGS sequence"/>
</dbReference>
<keyword evidence="4 8" id="KW-0547">Nucleotide-binding</keyword>
<dbReference type="RefSeq" id="WP_154540224.1">
    <property type="nucleotide sequence ID" value="NZ_JALEUD010000107.1"/>
</dbReference>
<dbReference type="Gene3D" id="3.40.50.10050">
    <property type="entry name" value="Translation initiation factor IF- 2, domain 3"/>
    <property type="match status" value="1"/>
</dbReference>
<dbReference type="NCBIfam" id="TIGR00231">
    <property type="entry name" value="small_GTP"/>
    <property type="match status" value="1"/>
</dbReference>